<dbReference type="EMBL" id="MRCU01000005">
    <property type="protein sequence ID" value="RKK18228.1"/>
    <property type="molecule type" value="Genomic_DNA"/>
</dbReference>
<name>A0A3L6NJI9_FUSOX</name>
<sequence length="296" mass="32430">MRPYCTPTYHQQITTMAEAIGAAASIIGIIGAAFTVIQEIRNARGRVQGTSETLDNVSRHLDAIDDSLNLVHDEERLQTARVELQVKAITDVATELRSFLDNLAARQREKAVSQFFHALKSGDKDDKKLQGILDQLDRARNELGLRISVAQVGLLGNLQDGFRVAFRVLEQTNTRVNKVLGINLALMDIVKNRALQQTADGFIPVNAADMLAMGMSAPDNTTSMNSSNEARETNIYGNVTLGQARIMTGNIGVEGWKKMAGRKTTIANNQFGHDVRIITGDMGGEAARGFNDSFWK</sequence>
<accession>A0A3L6NJI9</accession>
<feature type="transmembrane region" description="Helical" evidence="1">
    <location>
        <begin position="20"/>
        <end position="37"/>
    </location>
</feature>
<proteinExistence type="predicted"/>
<dbReference type="Proteomes" id="UP000270866">
    <property type="component" value="Unassembled WGS sequence"/>
</dbReference>
<reference evidence="2 3" key="1">
    <citation type="journal article" date="2018" name="Sci. Rep.">
        <title>Characterisation of pathogen-specific regions and novel effector candidates in Fusarium oxysporum f. sp. cepae.</title>
        <authorList>
            <person name="Armitage A.D."/>
            <person name="Taylor A."/>
            <person name="Sobczyk M.K."/>
            <person name="Baxter L."/>
            <person name="Greenfield B.P."/>
            <person name="Bates H.J."/>
            <person name="Wilson F."/>
            <person name="Jackson A.C."/>
            <person name="Ott S."/>
            <person name="Harrison R.J."/>
            <person name="Clarkson J.P."/>
        </authorList>
    </citation>
    <scope>NUCLEOTIDE SEQUENCE [LARGE SCALE GENOMIC DNA]</scope>
    <source>
        <strain evidence="2 3">FoC_Fus2</strain>
    </source>
</reference>
<comment type="caution">
    <text evidence="2">The sequence shown here is derived from an EMBL/GenBank/DDBJ whole genome shotgun (WGS) entry which is preliminary data.</text>
</comment>
<evidence type="ECO:0000313" key="2">
    <source>
        <dbReference type="EMBL" id="RKK18228.1"/>
    </source>
</evidence>
<dbReference type="AlphaFoldDB" id="A0A3L6NJI9"/>
<evidence type="ECO:0000256" key="1">
    <source>
        <dbReference type="SAM" id="Phobius"/>
    </source>
</evidence>
<organism evidence="2 3">
    <name type="scientific">Fusarium oxysporum f. sp. cepae</name>
    <dbReference type="NCBI Taxonomy" id="396571"/>
    <lineage>
        <taxon>Eukaryota</taxon>
        <taxon>Fungi</taxon>
        <taxon>Dikarya</taxon>
        <taxon>Ascomycota</taxon>
        <taxon>Pezizomycotina</taxon>
        <taxon>Sordariomycetes</taxon>
        <taxon>Hypocreomycetidae</taxon>
        <taxon>Hypocreales</taxon>
        <taxon>Nectriaceae</taxon>
        <taxon>Fusarium</taxon>
        <taxon>Fusarium oxysporum species complex</taxon>
    </lineage>
</organism>
<protein>
    <recommendedName>
        <fullName evidence="4">Fungal N-terminal domain-containing protein</fullName>
    </recommendedName>
</protein>
<keyword evidence="1" id="KW-0472">Membrane</keyword>
<gene>
    <name evidence="2" type="ORF">BFJ65_g8541</name>
</gene>
<evidence type="ECO:0008006" key="4">
    <source>
        <dbReference type="Google" id="ProtNLM"/>
    </source>
</evidence>
<keyword evidence="1" id="KW-0812">Transmembrane</keyword>
<keyword evidence="1" id="KW-1133">Transmembrane helix</keyword>
<evidence type="ECO:0000313" key="3">
    <source>
        <dbReference type="Proteomes" id="UP000270866"/>
    </source>
</evidence>